<dbReference type="Gene3D" id="3.40.50.300">
    <property type="entry name" value="P-loop containing nucleotide triphosphate hydrolases"/>
    <property type="match status" value="1"/>
</dbReference>
<keyword evidence="3" id="KW-1185">Reference proteome</keyword>
<proteinExistence type="predicted"/>
<dbReference type="Proteomes" id="UP000234845">
    <property type="component" value="Unassembled WGS sequence"/>
</dbReference>
<name>A0A2N5Y5A2_9GAMM</name>
<organism evidence="2 3">
    <name type="scientific">Kineobactrum sediminis</name>
    <dbReference type="NCBI Taxonomy" id="1905677"/>
    <lineage>
        <taxon>Bacteria</taxon>
        <taxon>Pseudomonadati</taxon>
        <taxon>Pseudomonadota</taxon>
        <taxon>Gammaproteobacteria</taxon>
        <taxon>Cellvibrionales</taxon>
        <taxon>Halieaceae</taxon>
        <taxon>Kineobactrum</taxon>
    </lineage>
</organism>
<dbReference type="GO" id="GO:0016740">
    <property type="term" value="F:transferase activity"/>
    <property type="evidence" value="ECO:0007669"/>
    <property type="project" value="UniProtKB-KW"/>
</dbReference>
<dbReference type="SUPFAM" id="SSF52540">
    <property type="entry name" value="P-loop containing nucleoside triphosphate hydrolases"/>
    <property type="match status" value="1"/>
</dbReference>
<evidence type="ECO:0000313" key="2">
    <source>
        <dbReference type="EMBL" id="PLW83575.1"/>
    </source>
</evidence>
<comment type="caution">
    <text evidence="2">The sequence shown here is derived from an EMBL/GenBank/DDBJ whole genome shotgun (WGS) entry which is preliminary data.</text>
</comment>
<dbReference type="PANTHER" id="PTHR36451:SF1">
    <property type="entry name" value="OMEGA-HYDROXY-BETA-DIHYDROMENAQUINONE-9 SULFOTRANSFERASE STF3"/>
    <property type="match status" value="1"/>
</dbReference>
<dbReference type="OrthoDB" id="9777890at2"/>
<keyword evidence="1" id="KW-1133">Transmembrane helix</keyword>
<dbReference type="RefSeq" id="WP_101520256.1">
    <property type="nucleotide sequence ID" value="NZ_PKLZ01000002.1"/>
</dbReference>
<dbReference type="PANTHER" id="PTHR36451">
    <property type="entry name" value="PAPS-DEPENDENT SULFOTRANSFERASE STF3"/>
    <property type="match status" value="1"/>
</dbReference>
<dbReference type="EMBL" id="PKLZ01000002">
    <property type="protein sequence ID" value="PLW83575.1"/>
    <property type="molecule type" value="Genomic_DNA"/>
</dbReference>
<dbReference type="AlphaFoldDB" id="A0A2N5Y5A2"/>
<gene>
    <name evidence="2" type="ORF">CWI75_04275</name>
</gene>
<evidence type="ECO:0000313" key="3">
    <source>
        <dbReference type="Proteomes" id="UP000234845"/>
    </source>
</evidence>
<accession>A0A2N5Y5A2</accession>
<reference evidence="3" key="1">
    <citation type="submission" date="2017-11" db="EMBL/GenBank/DDBJ databases">
        <title>The draft genome sequence of Chromatocurvus sp. F02.</title>
        <authorList>
            <person name="Du Z.-J."/>
            <person name="Chang Y.-Q."/>
        </authorList>
    </citation>
    <scope>NUCLEOTIDE SEQUENCE [LARGE SCALE GENOMIC DNA]</scope>
    <source>
        <strain evidence="3">F02</strain>
    </source>
</reference>
<dbReference type="InterPro" id="IPR027417">
    <property type="entry name" value="P-loop_NTPase"/>
</dbReference>
<keyword evidence="1" id="KW-0472">Membrane</keyword>
<keyword evidence="2" id="KW-0808">Transferase</keyword>
<protein>
    <submittedName>
        <fullName evidence="2">Sulfotransferase</fullName>
    </submittedName>
</protein>
<evidence type="ECO:0000256" key="1">
    <source>
        <dbReference type="SAM" id="Phobius"/>
    </source>
</evidence>
<dbReference type="InterPro" id="IPR052736">
    <property type="entry name" value="Stf3_sulfotransferase"/>
</dbReference>
<dbReference type="Pfam" id="PF13469">
    <property type="entry name" value="Sulfotransfer_3"/>
    <property type="match status" value="1"/>
</dbReference>
<keyword evidence="1" id="KW-0812">Transmembrane</keyword>
<sequence length="376" mass="43180">MPLLLAWIQLGAQLVLAVGAAGPRALPRRLLLFALLWLLLGLLTMLHLVGFVLDECFFRGYRRVVIRQPVFIVGMPRSGTTFWQRLLARDPQFTSLTLWECLLAPSISERYLWRGLGYCLRPLARLPKIWRWRAMDQVHGLGWREPEEDFLLLLYNGGCFLPALLCPRAERYWRLAFFDSVLSEAAQDSILGFYYRCVQRHLYFHGPERRFLSKNPSFTPMLNALHHRFPDARFLACGRHPNAVVASQLSALKPALALFANGQLDTDLRERMLRLLHHYYRCLDQVKDWESVMLLPLEQLPRILAQKLPALYAFLQAPLTESVLVDLKARGYAQSASPSAHCYQLTDFGLTPARLAREFAGTWPVLKSHESWGVVV</sequence>
<feature type="transmembrane region" description="Helical" evidence="1">
    <location>
        <begin position="30"/>
        <end position="53"/>
    </location>
</feature>